<dbReference type="Gene3D" id="3.40.50.1820">
    <property type="entry name" value="alpha/beta hydrolase"/>
    <property type="match status" value="1"/>
</dbReference>
<protein>
    <recommendedName>
        <fullName evidence="4">Alpha/beta hydrolase</fullName>
    </recommendedName>
</protein>
<evidence type="ECO:0008006" key="4">
    <source>
        <dbReference type="Google" id="ProtNLM"/>
    </source>
</evidence>
<organism evidence="2 3">
    <name type="scientific">Nonomuraea helvata</name>
    <dbReference type="NCBI Taxonomy" id="37484"/>
    <lineage>
        <taxon>Bacteria</taxon>
        <taxon>Bacillati</taxon>
        <taxon>Actinomycetota</taxon>
        <taxon>Actinomycetes</taxon>
        <taxon>Streptosporangiales</taxon>
        <taxon>Streptosporangiaceae</taxon>
        <taxon>Nonomuraea</taxon>
    </lineage>
</organism>
<evidence type="ECO:0000313" key="3">
    <source>
        <dbReference type="Proteomes" id="UP001589532"/>
    </source>
</evidence>
<dbReference type="InterPro" id="IPR029058">
    <property type="entry name" value="AB_hydrolase_fold"/>
</dbReference>
<name>A0ABV5S5U8_9ACTN</name>
<keyword evidence="3" id="KW-1185">Reference proteome</keyword>
<evidence type="ECO:0000313" key="2">
    <source>
        <dbReference type="EMBL" id="MFB9626990.1"/>
    </source>
</evidence>
<proteinExistence type="predicted"/>
<comment type="caution">
    <text evidence="2">The sequence shown here is derived from an EMBL/GenBank/DDBJ whole genome shotgun (WGS) entry which is preliminary data.</text>
</comment>
<feature type="signal peptide" evidence="1">
    <location>
        <begin position="1"/>
        <end position="22"/>
    </location>
</feature>
<feature type="chain" id="PRO_5047184094" description="Alpha/beta hydrolase" evidence="1">
    <location>
        <begin position="23"/>
        <end position="423"/>
    </location>
</feature>
<gene>
    <name evidence="2" type="ORF">ACFFSA_28230</name>
</gene>
<keyword evidence="1" id="KW-0732">Signal</keyword>
<dbReference type="SUPFAM" id="SSF53474">
    <property type="entry name" value="alpha/beta-Hydrolases"/>
    <property type="match status" value="1"/>
</dbReference>
<sequence>MRVPWICAITMALALTTGAATGKVREAYVSMPGADAPGPAADDRVHVLKVGSADARQVVVLVAGQFGAAGGFGPLARELAARLPGTQVWAVDRREQNLADLRGFRRPPDRAADYYLGGRYRARTPQSVPYVGTWGLGVELADLRKVVLAAADGGRRRVILGGHSWGATTALAYAGWDFDGHPGYRDLSGLALIDGGVHDAFAGEGYTYRLTADQADARLAKIADGEVFDKSLTMGRTETFAILQQLAGKYAAALADEPSAVAGHLPDQLRPPAKVTNEGLVEWLFATHPLVPDISVNPAYTSTATLARALAGPVPALFEWYWPNRLSLDLEAADPFDDTSVARKLGLRLTHTREIDVPLYSFQSGLTHGTVNKAAAWVAAQSRITDVTYAEDSAMTHLDPLLAAPAKNTMLNTLTPFLARLAD</sequence>
<evidence type="ECO:0000256" key="1">
    <source>
        <dbReference type="SAM" id="SignalP"/>
    </source>
</evidence>
<dbReference type="Proteomes" id="UP001589532">
    <property type="component" value="Unassembled WGS sequence"/>
</dbReference>
<dbReference type="EMBL" id="JBHMBW010000026">
    <property type="protein sequence ID" value="MFB9626990.1"/>
    <property type="molecule type" value="Genomic_DNA"/>
</dbReference>
<reference evidence="2 3" key="1">
    <citation type="submission" date="2024-09" db="EMBL/GenBank/DDBJ databases">
        <authorList>
            <person name="Sun Q."/>
            <person name="Mori K."/>
        </authorList>
    </citation>
    <scope>NUCLEOTIDE SEQUENCE [LARGE SCALE GENOMIC DNA]</scope>
    <source>
        <strain evidence="2 3">JCM 3143</strain>
    </source>
</reference>
<dbReference type="RefSeq" id="WP_344997765.1">
    <property type="nucleotide sequence ID" value="NZ_BAAAXV010000009.1"/>
</dbReference>
<accession>A0ABV5S5U8</accession>